<dbReference type="GO" id="GO:0005634">
    <property type="term" value="C:nucleus"/>
    <property type="evidence" value="ECO:0007669"/>
    <property type="project" value="UniProtKB-SubCell"/>
</dbReference>
<organism evidence="5 6">
    <name type="scientific">Ganoderma sinense ZZ0214-1</name>
    <dbReference type="NCBI Taxonomy" id="1077348"/>
    <lineage>
        <taxon>Eukaryota</taxon>
        <taxon>Fungi</taxon>
        <taxon>Dikarya</taxon>
        <taxon>Basidiomycota</taxon>
        <taxon>Agaricomycotina</taxon>
        <taxon>Agaricomycetes</taxon>
        <taxon>Polyporales</taxon>
        <taxon>Polyporaceae</taxon>
        <taxon>Ganoderma</taxon>
    </lineage>
</organism>
<comment type="caution">
    <text evidence="5">The sequence shown here is derived from an EMBL/GenBank/DDBJ whole genome shotgun (WGS) entry which is preliminary data.</text>
</comment>
<dbReference type="SUPFAM" id="SSF46955">
    <property type="entry name" value="Putative DNA-binding domain"/>
    <property type="match status" value="1"/>
</dbReference>
<dbReference type="OrthoDB" id="2757550at2759"/>
<keyword evidence="6" id="KW-1185">Reference proteome</keyword>
<dbReference type="InterPro" id="IPR037129">
    <property type="entry name" value="XPA_sf"/>
</dbReference>
<feature type="region of interest" description="Disordered" evidence="4">
    <location>
        <begin position="1"/>
        <end position="27"/>
    </location>
</feature>
<dbReference type="InterPro" id="IPR009061">
    <property type="entry name" value="DNA-bd_dom_put_sf"/>
</dbReference>
<evidence type="ECO:0000256" key="2">
    <source>
        <dbReference type="ARBA" id="ARBA00022833"/>
    </source>
</evidence>
<dbReference type="EMBL" id="AYKW01000004">
    <property type="protein sequence ID" value="PIL35027.1"/>
    <property type="molecule type" value="Genomic_DNA"/>
</dbReference>
<dbReference type="CDD" id="cd21075">
    <property type="entry name" value="DBD_XPA-like"/>
    <property type="match status" value="1"/>
</dbReference>
<reference evidence="5 6" key="1">
    <citation type="journal article" date="2015" name="Sci. Rep.">
        <title>Chromosome-level genome map provides insights into diverse defense mechanisms in the medicinal fungus Ganoderma sinense.</title>
        <authorList>
            <person name="Zhu Y."/>
            <person name="Xu J."/>
            <person name="Sun C."/>
            <person name="Zhou S."/>
            <person name="Xu H."/>
            <person name="Nelson D.R."/>
            <person name="Qian J."/>
            <person name="Song J."/>
            <person name="Luo H."/>
            <person name="Xiang L."/>
            <person name="Li Y."/>
            <person name="Xu Z."/>
            <person name="Ji A."/>
            <person name="Wang L."/>
            <person name="Lu S."/>
            <person name="Hayward A."/>
            <person name="Sun W."/>
            <person name="Li X."/>
            <person name="Schwartz D.C."/>
            <person name="Wang Y."/>
            <person name="Chen S."/>
        </authorList>
    </citation>
    <scope>NUCLEOTIDE SEQUENCE [LARGE SCALE GENOMIC DNA]</scope>
    <source>
        <strain evidence="5 6">ZZ0214-1</strain>
    </source>
</reference>
<sequence length="129" mass="14784">MQSAKQVPSRLGPTPDNSSASWRESKVPEDAVISKSMAFKQYRLKPEDLDGIPFDIKPGQLGGYPCDRYLYNERDVERKAWERHGGPEGFDAYLSVLRNRYNTRTRKPGKWTPFRQPKSYDNDGDAVDS</sequence>
<dbReference type="AlphaFoldDB" id="A0A2G8SMM8"/>
<dbReference type="Proteomes" id="UP000230002">
    <property type="component" value="Unassembled WGS sequence"/>
</dbReference>
<keyword evidence="2" id="KW-0862">Zinc</keyword>
<evidence type="ECO:0000256" key="3">
    <source>
        <dbReference type="ARBA" id="ARBA00023242"/>
    </source>
</evidence>
<accession>A0A2G8SMM8</accession>
<evidence type="ECO:0000313" key="5">
    <source>
        <dbReference type="EMBL" id="PIL35027.1"/>
    </source>
</evidence>
<gene>
    <name evidence="5" type="ORF">GSI_02814</name>
</gene>
<feature type="region of interest" description="Disordered" evidence="4">
    <location>
        <begin position="105"/>
        <end position="129"/>
    </location>
</feature>
<evidence type="ECO:0000313" key="6">
    <source>
        <dbReference type="Proteomes" id="UP000230002"/>
    </source>
</evidence>
<proteinExistence type="predicted"/>
<evidence type="ECO:0000256" key="4">
    <source>
        <dbReference type="SAM" id="MobiDB-lite"/>
    </source>
</evidence>
<name>A0A2G8SMM8_9APHY</name>
<evidence type="ECO:0000256" key="1">
    <source>
        <dbReference type="ARBA" id="ARBA00004123"/>
    </source>
</evidence>
<comment type="subcellular location">
    <subcellularLocation>
        <location evidence="1">Nucleus</location>
    </subcellularLocation>
</comment>
<protein>
    <submittedName>
        <fullName evidence="5">Uncharacterized protein</fullName>
    </submittedName>
</protein>
<keyword evidence="3" id="KW-0539">Nucleus</keyword>
<dbReference type="Gene3D" id="3.90.530.10">
    <property type="entry name" value="XPA C-terminal domain"/>
    <property type="match status" value="1"/>
</dbReference>